<dbReference type="Pfam" id="PF01875">
    <property type="entry name" value="Memo"/>
    <property type="match status" value="1"/>
</dbReference>
<evidence type="ECO:0000259" key="3">
    <source>
        <dbReference type="PROSITE" id="PS51112"/>
    </source>
</evidence>
<sequence>MNRRTGLMAICLWLVFWGLAVPATGQGVRKPAWAGQFYESDPSRLSRQLEVWLDSAELKPVAGQVVGLIVPHAGYVYSARVAAVGYRLVRNLEVETVVIIGPSHQLAFEGCSIYLRGGFETPLGVAEVDETLARELARYSGFGYIPEAHDREHSVEVQVPFIQKVFPRARIVPVVMGNQTEMTIQALAGALVRATKGRKVLVVASTDLSHFLGRAQANERDRKTIELIQKLDLKTLGRQVERHENLMCGGGPVLALLHYARKMGPARVATLSYSDSAAAGGPDDRVVGYLSAAVYLESAQMGLDLTPEEKKELLALARLAIETYLATGKIPAYQPASPRLETRAGAFVTLKQEHQLRGCIGFAEPLFPLWETVAQAAVLAATEDPRFPPLRKSELPGLRIEISVLGPLQPVLDVSEIKVGRHGLVIKEGQRSGLLLPQVATELGWDRQTFLREVCRKAGLPDNAWKNSRGLFKFEAIVFQE</sequence>
<dbReference type="Gene3D" id="3.30.700.20">
    <property type="entry name" value="Hypothetical protein ph0010, domain 1"/>
    <property type="match status" value="1"/>
</dbReference>
<comment type="similarity">
    <text evidence="1 2">Belongs to the MEMO1 family.</text>
</comment>
<gene>
    <name evidence="4" type="ORF">OP8BY_0807</name>
</gene>
<dbReference type="Gene3D" id="3.30.1490.150">
    <property type="entry name" value="Hypothetical protein ph0010, domain 2"/>
    <property type="match status" value="1"/>
</dbReference>
<dbReference type="Proteomes" id="UP000257323">
    <property type="component" value="Unassembled WGS sequence"/>
</dbReference>
<dbReference type="EMBL" id="QUAH01000001">
    <property type="protein sequence ID" value="RFT16865.1"/>
    <property type="molecule type" value="Genomic_DNA"/>
</dbReference>
<protein>
    <recommendedName>
        <fullName evidence="2">MEMO1 family protein OP8BY_0807</fullName>
    </recommendedName>
</protein>
<dbReference type="InterPro" id="IPR002733">
    <property type="entry name" value="AMMECR1_domain"/>
</dbReference>
<dbReference type="Pfam" id="PF01871">
    <property type="entry name" value="AMMECR1"/>
    <property type="match status" value="1"/>
</dbReference>
<dbReference type="AlphaFoldDB" id="A0A3E2BQ52"/>
<accession>A0A3E2BQ52</accession>
<organism evidence="4 5">
    <name type="scientific">Candidatus Saccharicenans subterraneus</name>
    <dbReference type="NCBI Taxonomy" id="2508984"/>
    <lineage>
        <taxon>Bacteria</taxon>
        <taxon>Candidatus Aminicenantota</taxon>
        <taxon>Candidatus Aminicenantia</taxon>
        <taxon>Candidatus Aminicenantales</taxon>
        <taxon>Candidatus Saccharicenantaceae</taxon>
        <taxon>Candidatus Saccharicenans</taxon>
    </lineage>
</organism>
<dbReference type="HAMAP" id="MF_00645">
    <property type="entry name" value="AMMECR1"/>
    <property type="match status" value="1"/>
</dbReference>
<evidence type="ECO:0000256" key="2">
    <source>
        <dbReference type="HAMAP-Rule" id="MF_00055"/>
    </source>
</evidence>
<evidence type="ECO:0000256" key="1">
    <source>
        <dbReference type="ARBA" id="ARBA00006315"/>
    </source>
</evidence>
<dbReference type="InterPro" id="IPR036071">
    <property type="entry name" value="AMMECR1_dom_sf"/>
</dbReference>
<dbReference type="Gene3D" id="3.40.830.10">
    <property type="entry name" value="LigB-like"/>
    <property type="match status" value="1"/>
</dbReference>
<dbReference type="NCBIfam" id="TIGR00296">
    <property type="entry name" value="TIGR00296 family protein"/>
    <property type="match status" value="1"/>
</dbReference>
<dbReference type="PROSITE" id="PS51112">
    <property type="entry name" value="AMMECR1"/>
    <property type="match status" value="1"/>
</dbReference>
<dbReference type="SUPFAM" id="SSF53213">
    <property type="entry name" value="LigB-like"/>
    <property type="match status" value="1"/>
</dbReference>
<reference evidence="4 5" key="1">
    <citation type="submission" date="2018-08" db="EMBL/GenBank/DDBJ databases">
        <title>Genome analysis of the thermophilic bacterium of the candidate phylum Aminicenantes from deep subsurface aquifer revealed its physiology and ecological role.</title>
        <authorList>
            <person name="Kadnikov V.V."/>
            <person name="Mardanov A.V."/>
            <person name="Beletsky A.V."/>
            <person name="Karnachuk O.V."/>
            <person name="Ravin N.V."/>
        </authorList>
    </citation>
    <scope>NUCLEOTIDE SEQUENCE [LARGE SCALE GENOMIC DNA]</scope>
    <source>
        <strain evidence="4">BY38</strain>
    </source>
</reference>
<dbReference type="HAMAP" id="MF_00055">
    <property type="entry name" value="MEMO1"/>
    <property type="match status" value="1"/>
</dbReference>
<feature type="domain" description="AMMECR1" evidence="3">
    <location>
        <begin position="308"/>
        <end position="481"/>
    </location>
</feature>
<dbReference type="PANTHER" id="PTHR11060">
    <property type="entry name" value="PROTEIN MEMO1"/>
    <property type="match status" value="1"/>
</dbReference>
<dbReference type="InterPro" id="IPR027623">
    <property type="entry name" value="AmmeMemoSam_A"/>
</dbReference>
<dbReference type="InterPro" id="IPR002737">
    <property type="entry name" value="MEMO1_fam"/>
</dbReference>
<evidence type="ECO:0000313" key="4">
    <source>
        <dbReference type="EMBL" id="RFT16865.1"/>
    </source>
</evidence>
<dbReference type="PANTHER" id="PTHR11060:SF0">
    <property type="entry name" value="PROTEIN MEMO1"/>
    <property type="match status" value="1"/>
</dbReference>
<dbReference type="NCBIfam" id="TIGR04335">
    <property type="entry name" value="AmmeMemoSam_A"/>
    <property type="match status" value="1"/>
</dbReference>
<evidence type="ECO:0000313" key="5">
    <source>
        <dbReference type="Proteomes" id="UP000257323"/>
    </source>
</evidence>
<dbReference type="CDD" id="cd07361">
    <property type="entry name" value="MEMO_like"/>
    <property type="match status" value="1"/>
</dbReference>
<dbReference type="SUPFAM" id="SSF143447">
    <property type="entry name" value="AMMECR1-like"/>
    <property type="match status" value="1"/>
</dbReference>
<dbReference type="InterPro" id="IPR027485">
    <property type="entry name" value="AMMECR1_N"/>
</dbReference>
<dbReference type="InterPro" id="IPR023473">
    <property type="entry name" value="AMMECR1"/>
</dbReference>
<comment type="caution">
    <text evidence="4">The sequence shown here is derived from an EMBL/GenBank/DDBJ whole genome shotgun (WGS) entry which is preliminary data.</text>
</comment>
<proteinExistence type="inferred from homology"/>
<name>A0A3E2BQ52_9BACT</name>
<dbReference type="InterPro" id="IPR023472">
    <property type="entry name" value="Uncharacterised_MJ0810"/>
</dbReference>
<dbReference type="NCBIfam" id="TIGR04336">
    <property type="entry name" value="AmmeMemoSam_B"/>
    <property type="match status" value="1"/>
</dbReference>